<accession>A0A4Y7JBZ1</accession>
<dbReference type="InterPro" id="IPR027417">
    <property type="entry name" value="P-loop_NTPase"/>
</dbReference>
<reference evidence="1 2" key="1">
    <citation type="journal article" date="2018" name="Science">
        <title>The opium poppy genome and morphinan production.</title>
        <authorList>
            <person name="Guo L."/>
            <person name="Winzer T."/>
            <person name="Yang X."/>
            <person name="Li Y."/>
            <person name="Ning Z."/>
            <person name="He Z."/>
            <person name="Teodor R."/>
            <person name="Lu Y."/>
            <person name="Bowser T.A."/>
            <person name="Graham I.A."/>
            <person name="Ye K."/>
        </authorList>
    </citation>
    <scope>NUCLEOTIDE SEQUENCE [LARGE SCALE GENOMIC DNA]</scope>
    <source>
        <strain evidence="2">cv. HN1</strain>
        <tissue evidence="1">Leaves</tissue>
    </source>
</reference>
<protein>
    <submittedName>
        <fullName evidence="1">Uncharacterized protein</fullName>
    </submittedName>
</protein>
<dbReference type="Gene3D" id="3.40.50.300">
    <property type="entry name" value="P-loop containing nucleotide triphosphate hydrolases"/>
    <property type="match status" value="1"/>
</dbReference>
<keyword evidence="2" id="KW-1185">Reference proteome</keyword>
<gene>
    <name evidence="1" type="ORF">C5167_005923</name>
</gene>
<name>A0A4Y7JBZ1_PAPSO</name>
<dbReference type="Proteomes" id="UP000316621">
    <property type="component" value="Chromosome 4"/>
</dbReference>
<evidence type="ECO:0000313" key="1">
    <source>
        <dbReference type="EMBL" id="RZC58623.1"/>
    </source>
</evidence>
<proteinExistence type="predicted"/>
<dbReference type="Gramene" id="RZC58623">
    <property type="protein sequence ID" value="RZC58623"/>
    <property type="gene ID" value="C5167_005923"/>
</dbReference>
<sequence>MYDRAVVPIVNEVLEGFNQRRPCSANSRDDVPEKVEGKKVIALDMGLLVARTKNRGEFEE</sequence>
<dbReference type="AlphaFoldDB" id="A0A4Y7JBZ1"/>
<dbReference type="EMBL" id="CM010718">
    <property type="protein sequence ID" value="RZC58623.1"/>
    <property type="molecule type" value="Genomic_DNA"/>
</dbReference>
<organism evidence="1 2">
    <name type="scientific">Papaver somniferum</name>
    <name type="common">Opium poppy</name>
    <dbReference type="NCBI Taxonomy" id="3469"/>
    <lineage>
        <taxon>Eukaryota</taxon>
        <taxon>Viridiplantae</taxon>
        <taxon>Streptophyta</taxon>
        <taxon>Embryophyta</taxon>
        <taxon>Tracheophyta</taxon>
        <taxon>Spermatophyta</taxon>
        <taxon>Magnoliopsida</taxon>
        <taxon>Ranunculales</taxon>
        <taxon>Papaveraceae</taxon>
        <taxon>Papaveroideae</taxon>
        <taxon>Papaver</taxon>
    </lineage>
</organism>
<dbReference type="STRING" id="3469.A0A4Y7JBZ1"/>
<evidence type="ECO:0000313" key="2">
    <source>
        <dbReference type="Proteomes" id="UP000316621"/>
    </source>
</evidence>